<evidence type="ECO:0000313" key="1">
    <source>
        <dbReference type="EMBL" id="EGJ35679.1"/>
    </source>
</evidence>
<gene>
    <name evidence="1" type="ORF">LYNGBM3L_01380</name>
</gene>
<proteinExistence type="predicted"/>
<evidence type="ECO:0000313" key="2">
    <source>
        <dbReference type="Proteomes" id="UP000003959"/>
    </source>
</evidence>
<protein>
    <submittedName>
        <fullName evidence="1">Uncharacterized protein</fullName>
    </submittedName>
</protein>
<organism evidence="1 2">
    <name type="scientific">Moorena producens 3L</name>
    <dbReference type="NCBI Taxonomy" id="489825"/>
    <lineage>
        <taxon>Bacteria</taxon>
        <taxon>Bacillati</taxon>
        <taxon>Cyanobacteriota</taxon>
        <taxon>Cyanophyceae</taxon>
        <taxon>Coleofasciculales</taxon>
        <taxon>Coleofasciculaceae</taxon>
        <taxon>Moorena</taxon>
    </lineage>
</organism>
<dbReference type="AlphaFoldDB" id="F4XIE6"/>
<dbReference type="EMBL" id="GL890816">
    <property type="protein sequence ID" value="EGJ35679.1"/>
    <property type="molecule type" value="Genomic_DNA"/>
</dbReference>
<accession>F4XIE6</accession>
<keyword evidence="2" id="KW-1185">Reference proteome</keyword>
<dbReference type="Proteomes" id="UP000003959">
    <property type="component" value="Unassembled WGS sequence"/>
</dbReference>
<dbReference type="HOGENOM" id="CLU_2955528_0_0_3"/>
<reference evidence="2" key="1">
    <citation type="journal article" date="2011" name="Proc. Natl. Acad. Sci. U.S.A.">
        <title>Genomic insights into the physiology and ecology of the marine filamentous cyanobacterium Lyngbya majuscula.</title>
        <authorList>
            <person name="Jones A.C."/>
            <person name="Monroe E.A."/>
            <person name="Podell S."/>
            <person name="Hess W.R."/>
            <person name="Klages S."/>
            <person name="Esquenazi E."/>
            <person name="Niessen S."/>
            <person name="Hoover H."/>
            <person name="Rothmann M."/>
            <person name="Lasken R.S."/>
            <person name="Yates J.R.III."/>
            <person name="Reinhardt R."/>
            <person name="Kube M."/>
            <person name="Burkart M.D."/>
            <person name="Allen E.E."/>
            <person name="Dorrestein P.C."/>
            <person name="Gerwick W.H."/>
            <person name="Gerwick L."/>
        </authorList>
    </citation>
    <scope>NUCLEOTIDE SEQUENCE [LARGE SCALE GENOMIC DNA]</scope>
    <source>
        <strain evidence="2">3L</strain>
    </source>
</reference>
<sequence>MINVTLQPTRWWVTGPTVPTLATKKIRARPWVVGYGAGCRNTGYEVEDEGKPAPNIKSG</sequence>
<name>F4XIE6_9CYAN</name>